<comment type="caution">
    <text evidence="2">The sequence shown here is derived from an EMBL/GenBank/DDBJ whole genome shotgun (WGS) entry which is preliminary data.</text>
</comment>
<gene>
    <name evidence="2" type="ORF">BWQ96_03686</name>
</gene>
<dbReference type="Proteomes" id="UP000247409">
    <property type="component" value="Unassembled WGS sequence"/>
</dbReference>
<keyword evidence="3" id="KW-1185">Reference proteome</keyword>
<evidence type="ECO:0000256" key="1">
    <source>
        <dbReference type="SAM" id="MobiDB-lite"/>
    </source>
</evidence>
<dbReference type="EMBL" id="NBIV01000036">
    <property type="protein sequence ID" value="PXF46558.1"/>
    <property type="molecule type" value="Genomic_DNA"/>
</dbReference>
<evidence type="ECO:0000313" key="3">
    <source>
        <dbReference type="Proteomes" id="UP000247409"/>
    </source>
</evidence>
<reference evidence="2 3" key="1">
    <citation type="journal article" date="2018" name="Mol. Biol. Evol.">
        <title>Analysis of the draft genome of the red seaweed Gracilariopsis chorda provides insights into genome size evolution in Rhodophyta.</title>
        <authorList>
            <person name="Lee J."/>
            <person name="Yang E.C."/>
            <person name="Graf L."/>
            <person name="Yang J.H."/>
            <person name="Qiu H."/>
            <person name="Zel Zion U."/>
            <person name="Chan C.X."/>
            <person name="Stephens T.G."/>
            <person name="Weber A.P.M."/>
            <person name="Boo G.H."/>
            <person name="Boo S.M."/>
            <person name="Kim K.M."/>
            <person name="Shin Y."/>
            <person name="Jung M."/>
            <person name="Lee S.J."/>
            <person name="Yim H.S."/>
            <person name="Lee J.H."/>
            <person name="Bhattacharya D."/>
            <person name="Yoon H.S."/>
        </authorList>
    </citation>
    <scope>NUCLEOTIDE SEQUENCE [LARGE SCALE GENOMIC DNA]</scope>
    <source>
        <strain evidence="2 3">SKKU-2015</strain>
        <tissue evidence="2">Whole body</tissue>
    </source>
</reference>
<accession>A0A2V3IWN6</accession>
<sequence length="348" mass="37890">MEAVNSAKKPAHGQGETRKKNLSSKTLVRPISAFKSKLRAFVRKLSGKSKKEKVYCNSPNVEPASSGTLVTVPDEDLEDVDGICAPDRDVFASKGAVNTTSLSPLLGEERFTTTSLQEAKASTQVIECEGDDLTTVASTTDFGERADDVPHRVKSKLPSEETLPFIEPGSSSLGCGTSDLSHTSEALEIYTSGRVALLLLPDEPGTLHLSRVTFLSARCSKDDTPEAQEAATTQLFHELPKGRFDAWCDGSVGMPETPGQNAKRAAVEWDEGWYCGTVCYSEDDGSTHKCVAEYHETLGASFWIDYDDGFQIAYSYDAQIGKGIDMDKQALRIKLLVPHFVAFEAYEI</sequence>
<organism evidence="2 3">
    <name type="scientific">Gracilariopsis chorda</name>
    <dbReference type="NCBI Taxonomy" id="448386"/>
    <lineage>
        <taxon>Eukaryota</taxon>
        <taxon>Rhodophyta</taxon>
        <taxon>Florideophyceae</taxon>
        <taxon>Rhodymeniophycidae</taxon>
        <taxon>Gracilariales</taxon>
        <taxon>Gracilariaceae</taxon>
        <taxon>Gracilariopsis</taxon>
    </lineage>
</organism>
<name>A0A2V3IWN6_9FLOR</name>
<feature type="region of interest" description="Disordered" evidence="1">
    <location>
        <begin position="1"/>
        <end position="24"/>
    </location>
</feature>
<dbReference type="AlphaFoldDB" id="A0A2V3IWN6"/>
<protein>
    <submittedName>
        <fullName evidence="2">Uncharacterized protein</fullName>
    </submittedName>
</protein>
<evidence type="ECO:0000313" key="2">
    <source>
        <dbReference type="EMBL" id="PXF46558.1"/>
    </source>
</evidence>
<proteinExistence type="predicted"/>